<accession>A0A6I6ES94</accession>
<keyword evidence="4" id="KW-0349">Heme</keyword>
<feature type="signal peptide" evidence="6">
    <location>
        <begin position="1"/>
        <end position="22"/>
    </location>
</feature>
<feature type="binding site" description="axial binding residue" evidence="4">
    <location>
        <position position="29"/>
    </location>
    <ligand>
        <name>heme b</name>
        <dbReference type="ChEBI" id="CHEBI:60344"/>
    </ligand>
    <ligandPart>
        <name>Fe</name>
        <dbReference type="ChEBI" id="CHEBI:18248"/>
    </ligandPart>
</feature>
<keyword evidence="3 6" id="KW-0732">Signal</keyword>
<dbReference type="GO" id="GO:0022900">
    <property type="term" value="P:electron transport chain"/>
    <property type="evidence" value="ECO:0007669"/>
    <property type="project" value="InterPro"/>
</dbReference>
<sequence length="128" mass="14121">MRKLLIAMLSTTLLCSSFSLLAQDLEGNMDILKGAYRTVQKTDDKAEMVRALTDMRAAAESAKTQTPDKLKGQAEDSAQRKDYRAELDKLIGQIDTSLKLANSGDLPGAKEEAKKFADTRDAGHKKFR</sequence>
<proteinExistence type="inferred from homology"/>
<feature type="binding site" description="axial binding residue" evidence="4">
    <location>
        <position position="124"/>
    </location>
    <ligand>
        <name>heme b</name>
        <dbReference type="ChEBI" id="CHEBI:60344"/>
    </ligand>
    <ligandPart>
        <name>Fe</name>
        <dbReference type="ChEBI" id="CHEBI:18248"/>
    </ligandPart>
</feature>
<dbReference type="InterPro" id="IPR009155">
    <property type="entry name" value="Cyt_b562"/>
</dbReference>
<evidence type="ECO:0000256" key="5">
    <source>
        <dbReference type="SAM" id="MobiDB-lite"/>
    </source>
</evidence>
<dbReference type="GO" id="GO:0042597">
    <property type="term" value="C:periplasmic space"/>
    <property type="evidence" value="ECO:0007669"/>
    <property type="project" value="InterPro"/>
</dbReference>
<reference evidence="7 8" key="1">
    <citation type="submission" date="2019-12" db="EMBL/GenBank/DDBJ databases">
        <title>Erwinia sp. nov., isolated from droppings of birds in the Qinghai-Tiebt plateau of China.</title>
        <authorList>
            <person name="Ge Y."/>
        </authorList>
    </citation>
    <scope>NUCLEOTIDE SEQUENCE [LARGE SCALE GENOMIC DNA]</scope>
    <source>
        <strain evidence="7 8">J780</strain>
    </source>
</reference>
<evidence type="ECO:0000256" key="4">
    <source>
        <dbReference type="PIRSR" id="PIRSR000029-1"/>
    </source>
</evidence>
<dbReference type="SUPFAM" id="SSF47175">
    <property type="entry name" value="Cytochromes"/>
    <property type="match status" value="1"/>
</dbReference>
<evidence type="ECO:0000256" key="2">
    <source>
        <dbReference type="ARBA" id="ARBA00005523"/>
    </source>
</evidence>
<feature type="region of interest" description="Disordered" evidence="5">
    <location>
        <begin position="100"/>
        <end position="128"/>
    </location>
</feature>
<keyword evidence="4" id="KW-0479">Metal-binding</keyword>
<evidence type="ECO:0000313" key="7">
    <source>
        <dbReference type="EMBL" id="QGU89106.1"/>
    </source>
</evidence>
<dbReference type="RefSeq" id="WP_156288002.1">
    <property type="nucleotide sequence ID" value="NZ_CP046509.1"/>
</dbReference>
<gene>
    <name evidence="7" type="primary">cybC</name>
    <name evidence="7" type="ORF">GN242_18585</name>
</gene>
<protein>
    <submittedName>
        <fullName evidence="7">Cytochrome b562</fullName>
    </submittedName>
</protein>
<dbReference type="EMBL" id="CP046509">
    <property type="protein sequence ID" value="QGU89106.1"/>
    <property type="molecule type" value="Genomic_DNA"/>
</dbReference>
<comment type="cofactor">
    <cofactor evidence="4">
        <name>heme b</name>
        <dbReference type="ChEBI" id="CHEBI:60344"/>
    </cofactor>
    <text evidence="4">Binds 1 heme b (iron(II)-protoporphyrin IX) group per molecule.</text>
</comment>
<dbReference type="PIRSF" id="PIRSF000029">
    <property type="entry name" value="Cytochrome_b562"/>
    <property type="match status" value="1"/>
</dbReference>
<evidence type="ECO:0000256" key="1">
    <source>
        <dbReference type="ARBA" id="ARBA00002028"/>
    </source>
</evidence>
<evidence type="ECO:0000313" key="8">
    <source>
        <dbReference type="Proteomes" id="UP000424752"/>
    </source>
</evidence>
<feature type="compositionally biased region" description="Basic and acidic residues" evidence="5">
    <location>
        <begin position="66"/>
        <end position="80"/>
    </location>
</feature>
<dbReference type="InterPro" id="IPR010980">
    <property type="entry name" value="Cyt_c/b562"/>
</dbReference>
<feature type="region of interest" description="Disordered" evidence="5">
    <location>
        <begin position="59"/>
        <end position="80"/>
    </location>
</feature>
<dbReference type="GO" id="GO:0005506">
    <property type="term" value="F:iron ion binding"/>
    <property type="evidence" value="ECO:0007669"/>
    <property type="project" value="InterPro"/>
</dbReference>
<evidence type="ECO:0000256" key="3">
    <source>
        <dbReference type="ARBA" id="ARBA00022729"/>
    </source>
</evidence>
<keyword evidence="4" id="KW-0408">Iron</keyword>
<dbReference type="GO" id="GO:0020037">
    <property type="term" value="F:heme binding"/>
    <property type="evidence" value="ECO:0007669"/>
    <property type="project" value="InterPro"/>
</dbReference>
<comment type="similarity">
    <text evidence="2">Belongs to the cytochrome b562 family.</text>
</comment>
<dbReference type="Gene3D" id="1.20.120.10">
    <property type="entry name" value="Cytochrome c/b562"/>
    <property type="match status" value="1"/>
</dbReference>
<dbReference type="NCBIfam" id="NF011632">
    <property type="entry name" value="PRK15058.1"/>
    <property type="match status" value="1"/>
</dbReference>
<dbReference type="AlphaFoldDB" id="A0A6I6ES94"/>
<dbReference type="Proteomes" id="UP000424752">
    <property type="component" value="Chromosome"/>
</dbReference>
<feature type="compositionally biased region" description="Basic and acidic residues" evidence="5">
    <location>
        <begin position="108"/>
        <end position="128"/>
    </location>
</feature>
<dbReference type="GO" id="GO:0009055">
    <property type="term" value="F:electron transfer activity"/>
    <property type="evidence" value="ECO:0007669"/>
    <property type="project" value="InterPro"/>
</dbReference>
<evidence type="ECO:0000256" key="6">
    <source>
        <dbReference type="SAM" id="SignalP"/>
    </source>
</evidence>
<dbReference type="Pfam" id="PF07361">
    <property type="entry name" value="Cytochrom_B562"/>
    <property type="match status" value="1"/>
</dbReference>
<organism evidence="7 8">
    <name type="scientific">Erwinia sorbitola</name>
    <dbReference type="NCBI Taxonomy" id="2681984"/>
    <lineage>
        <taxon>Bacteria</taxon>
        <taxon>Pseudomonadati</taxon>
        <taxon>Pseudomonadota</taxon>
        <taxon>Gammaproteobacteria</taxon>
        <taxon>Enterobacterales</taxon>
        <taxon>Erwiniaceae</taxon>
        <taxon>Erwinia</taxon>
    </lineage>
</organism>
<name>A0A6I6ES94_9GAMM</name>
<dbReference type="KEGG" id="erwi:GN242_18585"/>
<feature type="chain" id="PRO_5026301424" evidence="6">
    <location>
        <begin position="23"/>
        <end position="128"/>
    </location>
</feature>
<comment type="function">
    <text evidence="1">Electron-transport protein of unknown function.</text>
</comment>